<dbReference type="SFLD" id="SFLDG01212">
    <property type="entry name" value="Phytoene_synthase_like"/>
    <property type="match status" value="1"/>
</dbReference>
<proteinExistence type="predicted"/>
<dbReference type="GO" id="GO:0016117">
    <property type="term" value="P:carotenoid biosynthetic process"/>
    <property type="evidence" value="ECO:0007669"/>
    <property type="project" value="UniProtKB-ARBA"/>
</dbReference>
<keyword evidence="1 2" id="KW-0808">Transferase</keyword>
<dbReference type="SFLD" id="SFLDG01018">
    <property type="entry name" value="Squalene/Phytoene_Synthase_Lik"/>
    <property type="match status" value="1"/>
</dbReference>
<evidence type="ECO:0000313" key="2">
    <source>
        <dbReference type="EMBL" id="CAA9561594.1"/>
    </source>
</evidence>
<dbReference type="Pfam" id="PF00494">
    <property type="entry name" value="SQS_PSY"/>
    <property type="match status" value="1"/>
</dbReference>
<dbReference type="GO" id="GO:0004311">
    <property type="term" value="F:geranylgeranyl diphosphate synthase activity"/>
    <property type="evidence" value="ECO:0007669"/>
    <property type="project" value="InterPro"/>
</dbReference>
<dbReference type="EC" id="2.5.1.32" evidence="2"/>
<dbReference type="InterPro" id="IPR019845">
    <property type="entry name" value="Squalene/phytoene_synthase_CS"/>
</dbReference>
<organism evidence="2">
    <name type="scientific">uncultured Thermomicrobiales bacterium</name>
    <dbReference type="NCBI Taxonomy" id="1645740"/>
    <lineage>
        <taxon>Bacteria</taxon>
        <taxon>Pseudomonadati</taxon>
        <taxon>Thermomicrobiota</taxon>
        <taxon>Thermomicrobia</taxon>
        <taxon>Thermomicrobiales</taxon>
        <taxon>environmental samples</taxon>
    </lineage>
</organism>
<dbReference type="SFLD" id="SFLDS00005">
    <property type="entry name" value="Isoprenoid_Synthase_Type_I"/>
    <property type="match status" value="1"/>
</dbReference>
<dbReference type="CDD" id="cd00683">
    <property type="entry name" value="Trans_IPPS_HH"/>
    <property type="match status" value="1"/>
</dbReference>
<dbReference type="Gene3D" id="1.10.600.10">
    <property type="entry name" value="Farnesyl Diphosphate Synthase"/>
    <property type="match status" value="1"/>
</dbReference>
<gene>
    <name evidence="2" type="ORF">AVDCRST_MAG70-1713</name>
</gene>
<accession>A0A6J4UWX5</accession>
<name>A0A6J4UWX5_9BACT</name>
<dbReference type="InterPro" id="IPR044843">
    <property type="entry name" value="Trans_IPPS_bact-type"/>
</dbReference>
<reference evidence="2" key="1">
    <citation type="submission" date="2020-02" db="EMBL/GenBank/DDBJ databases">
        <authorList>
            <person name="Meier V. D."/>
        </authorList>
    </citation>
    <scope>NUCLEOTIDE SEQUENCE</scope>
    <source>
        <strain evidence="2">AVDCRST_MAG70</strain>
    </source>
</reference>
<evidence type="ECO:0000256" key="1">
    <source>
        <dbReference type="ARBA" id="ARBA00022679"/>
    </source>
</evidence>
<dbReference type="PANTHER" id="PTHR31480">
    <property type="entry name" value="BIFUNCTIONAL LYCOPENE CYCLASE/PHYTOENE SYNTHASE"/>
    <property type="match status" value="1"/>
</dbReference>
<dbReference type="InterPro" id="IPR033904">
    <property type="entry name" value="Trans_IPPS_HH"/>
</dbReference>
<dbReference type="EMBL" id="CADCWH010000271">
    <property type="protein sequence ID" value="CAA9561594.1"/>
    <property type="molecule type" value="Genomic_DNA"/>
</dbReference>
<dbReference type="AlphaFoldDB" id="A0A6J4UWX5"/>
<dbReference type="InterPro" id="IPR008949">
    <property type="entry name" value="Isoprenoid_synthase_dom_sf"/>
</dbReference>
<protein>
    <submittedName>
        <fullName evidence="2">Phytoene synthase</fullName>
        <ecNumber evidence="2">2.5.1.32</ecNumber>
    </submittedName>
</protein>
<dbReference type="PROSITE" id="PS01045">
    <property type="entry name" value="SQUALEN_PHYTOEN_SYN_2"/>
    <property type="match status" value="1"/>
</dbReference>
<dbReference type="InterPro" id="IPR002060">
    <property type="entry name" value="Squ/phyt_synthse"/>
</dbReference>
<dbReference type="SUPFAM" id="SSF48576">
    <property type="entry name" value="Terpenoid synthases"/>
    <property type="match status" value="1"/>
</dbReference>
<sequence>MVPSPVRSEITPRHDVSFLAPDWDHCRRLVRLHGRTFYFGSHLLPLSRRRAIHAAYAYCRIADDIVDRAPADGIAAAAWALDAWEAELDHPRDPVAVAFADARRRYGVPIEPIRDLLAGLRMDLVPGPFDTWDDLRLYCYRVAGTIGLITAPIFGCRDQAALPRAVDLGIAMQLTNILRDVAEDARMGRVYLPVEDLTRFGCRPEDLLAGQSGGDLTGLMRFEIARARTLYVSSRPGIAALSPAGRLTTVTISHLYAKILAKIEEQGHDVYAPRAYVPTPHKLGAMPHVAADFLRLSLPAPVRPWF</sequence>
<dbReference type="GO" id="GO:0051996">
    <property type="term" value="F:squalene synthase [NAD(P)H] activity"/>
    <property type="evidence" value="ECO:0007669"/>
    <property type="project" value="InterPro"/>
</dbReference>